<comment type="similarity">
    <text evidence="3">Belongs to the sirtuin family. Class III subfamily.</text>
</comment>
<accession>A0A369Z6V5</accession>
<reference evidence="6 7" key="1">
    <citation type="submission" date="2018-05" db="EMBL/GenBank/DDBJ databases">
        <title>Draft Genome Sequences for a Diverse set of 7 Haemophilus Species.</title>
        <authorList>
            <person name="Nichols M."/>
            <person name="Topaz N."/>
            <person name="Wang X."/>
            <person name="Wang X."/>
            <person name="Boxrud D."/>
        </authorList>
    </citation>
    <scope>NUCLEOTIDE SEQUENCE [LARGE SCALE GENOMIC DNA]</scope>
    <source>
        <strain evidence="6 7">C2008001710</strain>
    </source>
</reference>
<dbReference type="InterPro" id="IPR003000">
    <property type="entry name" value="Sirtuin"/>
</dbReference>
<dbReference type="GO" id="GO:0036054">
    <property type="term" value="F:protein-malonyllysine demalonylase activity"/>
    <property type="evidence" value="ECO:0007669"/>
    <property type="project" value="InterPro"/>
</dbReference>
<evidence type="ECO:0000313" key="6">
    <source>
        <dbReference type="EMBL" id="RDE95644.1"/>
    </source>
</evidence>
<comment type="catalytic activity">
    <reaction evidence="3">
        <text>N(6)-succinyl-L-lysyl-[protein] + NAD(+) + H2O = 2''-O-succinyl-ADP-D-ribose + nicotinamide + L-lysyl-[protein]</text>
        <dbReference type="Rhea" id="RHEA:47668"/>
        <dbReference type="Rhea" id="RHEA-COMP:9752"/>
        <dbReference type="Rhea" id="RHEA-COMP:11877"/>
        <dbReference type="ChEBI" id="CHEBI:15377"/>
        <dbReference type="ChEBI" id="CHEBI:17154"/>
        <dbReference type="ChEBI" id="CHEBI:29969"/>
        <dbReference type="ChEBI" id="CHEBI:57540"/>
        <dbReference type="ChEBI" id="CHEBI:87830"/>
        <dbReference type="ChEBI" id="CHEBI:87832"/>
    </reaction>
</comment>
<keyword evidence="1" id="KW-0808">Transferase</keyword>
<name>A0A369Z6V5_HAEPA</name>
<evidence type="ECO:0000256" key="3">
    <source>
        <dbReference type="HAMAP-Rule" id="MF_01121"/>
    </source>
</evidence>
<evidence type="ECO:0000259" key="5">
    <source>
        <dbReference type="PROSITE" id="PS50305"/>
    </source>
</evidence>
<evidence type="ECO:0000256" key="1">
    <source>
        <dbReference type="ARBA" id="ARBA00022679"/>
    </source>
</evidence>
<dbReference type="Gene3D" id="3.40.50.1220">
    <property type="entry name" value="TPP-binding domain"/>
    <property type="match status" value="1"/>
</dbReference>
<feature type="binding site" evidence="3">
    <location>
        <begin position="170"/>
        <end position="172"/>
    </location>
    <ligand>
        <name>NAD(+)</name>
        <dbReference type="ChEBI" id="CHEBI:57540"/>
    </ligand>
</feature>
<evidence type="ECO:0000256" key="4">
    <source>
        <dbReference type="PROSITE-ProRule" id="PRU00236"/>
    </source>
</evidence>
<keyword evidence="3" id="KW-0963">Cytoplasm</keyword>
<comment type="catalytic activity">
    <reaction evidence="3">
        <text>N(6)-acetyl-L-lysyl-[protein] + NAD(+) + H2O = 2''-O-acetyl-ADP-D-ribose + nicotinamide + L-lysyl-[protein]</text>
        <dbReference type="Rhea" id="RHEA:43636"/>
        <dbReference type="Rhea" id="RHEA-COMP:9752"/>
        <dbReference type="Rhea" id="RHEA-COMP:10731"/>
        <dbReference type="ChEBI" id="CHEBI:15377"/>
        <dbReference type="ChEBI" id="CHEBI:17154"/>
        <dbReference type="ChEBI" id="CHEBI:29969"/>
        <dbReference type="ChEBI" id="CHEBI:57540"/>
        <dbReference type="ChEBI" id="CHEBI:61930"/>
        <dbReference type="ChEBI" id="CHEBI:83767"/>
        <dbReference type="EC" id="2.3.1.286"/>
    </reaction>
</comment>
<feature type="binding site" evidence="3">
    <location>
        <begin position="87"/>
        <end position="90"/>
    </location>
    <ligand>
        <name>NAD(+)</name>
        <dbReference type="ChEBI" id="CHEBI:57540"/>
    </ligand>
</feature>
<dbReference type="InterPro" id="IPR029035">
    <property type="entry name" value="DHS-like_NAD/FAD-binding_dom"/>
</dbReference>
<dbReference type="PANTHER" id="PTHR11085">
    <property type="entry name" value="NAD-DEPENDENT PROTEIN DEACYLASE SIRTUIN-5, MITOCHONDRIAL-RELATED"/>
    <property type="match status" value="1"/>
</dbReference>
<organism evidence="6 7">
    <name type="scientific">Haemophilus parainfluenzae</name>
    <dbReference type="NCBI Taxonomy" id="729"/>
    <lineage>
        <taxon>Bacteria</taxon>
        <taxon>Pseudomonadati</taxon>
        <taxon>Pseudomonadota</taxon>
        <taxon>Gammaproteobacteria</taxon>
        <taxon>Pasteurellales</taxon>
        <taxon>Pasteurellaceae</taxon>
        <taxon>Haemophilus</taxon>
    </lineage>
</organism>
<dbReference type="CDD" id="cd01412">
    <property type="entry name" value="SIRT5_Af1_CobB"/>
    <property type="match status" value="1"/>
</dbReference>
<proteinExistence type="inferred from homology"/>
<dbReference type="InterPro" id="IPR026591">
    <property type="entry name" value="Sirtuin_cat_small_dom_sf"/>
</dbReference>
<dbReference type="InterPro" id="IPR026590">
    <property type="entry name" value="Ssirtuin_cat_dom"/>
</dbReference>
<dbReference type="GO" id="GO:0070403">
    <property type="term" value="F:NAD+ binding"/>
    <property type="evidence" value="ECO:0007669"/>
    <property type="project" value="UniProtKB-UniRule"/>
</dbReference>
<feature type="binding site" evidence="3">
    <location>
        <position position="54"/>
    </location>
    <ligand>
        <name>substrate</name>
    </ligand>
</feature>
<dbReference type="HAMAP" id="MF_01121">
    <property type="entry name" value="Sirtuin_ClassIII"/>
    <property type="match status" value="1"/>
</dbReference>
<feature type="binding site" evidence="3">
    <location>
        <position position="57"/>
    </location>
    <ligand>
        <name>substrate</name>
    </ligand>
</feature>
<dbReference type="AlphaFoldDB" id="A0A369Z6V5"/>
<evidence type="ECO:0000313" key="7">
    <source>
        <dbReference type="Proteomes" id="UP000253910"/>
    </source>
</evidence>
<dbReference type="PANTHER" id="PTHR11085:SF4">
    <property type="entry name" value="NAD-DEPENDENT PROTEIN DEACYLASE"/>
    <property type="match status" value="1"/>
</dbReference>
<dbReference type="Pfam" id="PF02146">
    <property type="entry name" value="SIR2"/>
    <property type="match status" value="1"/>
</dbReference>
<feature type="active site" description="Proton acceptor" evidence="3">
    <location>
        <position position="105"/>
    </location>
</feature>
<sequence>MKPICVVLTGAGISAESGIPTFRAEDGLWAGHKVEEVCTPEALQKNRAKVLDFYNQRRKNAAAAKPNAAHIALVELEKAYDVRIITQNVDDLHERAGSSNVLHLHGELNKARSSFDESYIVDCFVDQKLEDKDPNGHPMRPYIVFFGEMVPMLERAVDIVEQADVVLVIGTSLQVYPANGLVNEAPSKAPIYLIDPNPNTGFVRKQVIAIKEKAGKGVPKVVSVLLDKINDSPISKQ</sequence>
<comment type="domain">
    <text evidence="3">2 residues (Tyr-54 and Arg-57) present in a large hydrophobic pocket are probably involved in substrate specificity. They are important for desuccinylation activity, but dispensable for deacetylation activity.</text>
</comment>
<dbReference type="RefSeq" id="WP_111314989.1">
    <property type="nucleotide sequence ID" value="NZ_QEPW01000003.1"/>
</dbReference>
<evidence type="ECO:0000256" key="2">
    <source>
        <dbReference type="ARBA" id="ARBA00023027"/>
    </source>
</evidence>
<dbReference type="Proteomes" id="UP000253910">
    <property type="component" value="Unassembled WGS sequence"/>
</dbReference>
<dbReference type="PROSITE" id="PS50305">
    <property type="entry name" value="SIRTUIN"/>
    <property type="match status" value="1"/>
</dbReference>
<comment type="function">
    <text evidence="3">NAD-dependent lysine deacetylase and desuccinylase that specifically removes acetyl and succinyl groups on target proteins. Modulates the activities of several proteins which are inactive in their acylated form.</text>
</comment>
<dbReference type="GO" id="GO:0036055">
    <property type="term" value="F:protein-succinyllysine desuccinylase activity"/>
    <property type="evidence" value="ECO:0007669"/>
    <property type="project" value="UniProtKB-UniRule"/>
</dbReference>
<dbReference type="Gene3D" id="3.30.1600.10">
    <property type="entry name" value="SIR2/SIRT2 'Small Domain"/>
    <property type="match status" value="1"/>
</dbReference>
<feature type="binding site" evidence="3">
    <location>
        <begin position="10"/>
        <end position="29"/>
    </location>
    <ligand>
        <name>NAD(+)</name>
        <dbReference type="ChEBI" id="CHEBI:57540"/>
    </ligand>
</feature>
<dbReference type="GO" id="GO:0005737">
    <property type="term" value="C:cytoplasm"/>
    <property type="evidence" value="ECO:0007669"/>
    <property type="project" value="UniProtKB-SubCell"/>
</dbReference>
<keyword evidence="2 3" id="KW-0520">NAD</keyword>
<dbReference type="SUPFAM" id="SSF52467">
    <property type="entry name" value="DHS-like NAD/FAD-binding domain"/>
    <property type="match status" value="1"/>
</dbReference>
<comment type="subcellular location">
    <subcellularLocation>
        <location evidence="3">Cytoplasm</location>
    </subcellularLocation>
</comment>
<dbReference type="EMBL" id="QEPW01000003">
    <property type="protein sequence ID" value="RDE95644.1"/>
    <property type="molecule type" value="Genomic_DNA"/>
</dbReference>
<protein>
    <recommendedName>
        <fullName evidence="3">NAD-dependent protein deacylase</fullName>
        <ecNumber evidence="3">2.3.1.286</ecNumber>
    </recommendedName>
    <alternativeName>
        <fullName evidence="3">Regulatory protein SIR2 homolog</fullName>
    </alternativeName>
</protein>
<gene>
    <name evidence="3" type="primary">cobB</name>
    <name evidence="6" type="ORF">DPV87_02435</name>
</gene>
<comment type="caution">
    <text evidence="3 4">Lacks conserved residue(s) required for the propagation of feature annotation.</text>
</comment>
<dbReference type="InterPro" id="IPR050134">
    <property type="entry name" value="NAD-dep_sirtuin_deacylases"/>
</dbReference>
<dbReference type="InterPro" id="IPR027546">
    <property type="entry name" value="Sirtuin_class_III"/>
</dbReference>
<comment type="caution">
    <text evidence="6">The sequence shown here is derived from an EMBL/GenBank/DDBJ whole genome shotgun (WGS) entry which is preliminary data.</text>
</comment>
<dbReference type="EC" id="2.3.1.286" evidence="3"/>
<dbReference type="GO" id="GO:0017136">
    <property type="term" value="F:histone deacetylase activity, NAD-dependent"/>
    <property type="evidence" value="ECO:0007669"/>
    <property type="project" value="TreeGrafter"/>
</dbReference>
<feature type="domain" description="Deacetylase sirtuin-type" evidence="5">
    <location>
        <begin position="1"/>
        <end position="228"/>
    </location>
</feature>
<feature type="binding site" evidence="3">
    <location>
        <position position="214"/>
    </location>
    <ligand>
        <name>NAD(+)</name>
        <dbReference type="ChEBI" id="CHEBI:57540"/>
    </ligand>
</feature>